<keyword evidence="2" id="KW-0732">Signal</keyword>
<dbReference type="AlphaFoldDB" id="A0A1H1RS05"/>
<keyword evidence="5" id="KW-1185">Reference proteome</keyword>
<dbReference type="Pfam" id="PF14344">
    <property type="entry name" value="DUF4397"/>
    <property type="match status" value="1"/>
</dbReference>
<feature type="chain" id="PRO_5009259253" description="DUF4397 domain-containing protein" evidence="2">
    <location>
        <begin position="26"/>
        <end position="269"/>
    </location>
</feature>
<dbReference type="STRING" id="684552.SAMN04489719_2197"/>
<keyword evidence="1" id="KW-0472">Membrane</keyword>
<evidence type="ECO:0000256" key="2">
    <source>
        <dbReference type="SAM" id="SignalP"/>
    </source>
</evidence>
<dbReference type="OrthoDB" id="5800709at2"/>
<name>A0A1H1RS05_9MICO</name>
<organism evidence="4 5">
    <name type="scientific">Agrococcus carbonis</name>
    <dbReference type="NCBI Taxonomy" id="684552"/>
    <lineage>
        <taxon>Bacteria</taxon>
        <taxon>Bacillati</taxon>
        <taxon>Actinomycetota</taxon>
        <taxon>Actinomycetes</taxon>
        <taxon>Micrococcales</taxon>
        <taxon>Microbacteriaceae</taxon>
        <taxon>Agrococcus</taxon>
    </lineage>
</organism>
<reference evidence="5" key="1">
    <citation type="submission" date="2016-10" db="EMBL/GenBank/DDBJ databases">
        <authorList>
            <person name="Varghese N."/>
            <person name="Submissions S."/>
        </authorList>
    </citation>
    <scope>NUCLEOTIDE SEQUENCE [LARGE SCALE GENOMIC DNA]</scope>
    <source>
        <strain evidence="5">DSM 22965</strain>
    </source>
</reference>
<accession>A0A1H1RS05</accession>
<protein>
    <recommendedName>
        <fullName evidence="3">DUF4397 domain-containing protein</fullName>
    </recommendedName>
</protein>
<keyword evidence="1" id="KW-1133">Transmembrane helix</keyword>
<feature type="signal peptide" evidence="2">
    <location>
        <begin position="1"/>
        <end position="25"/>
    </location>
</feature>
<proteinExistence type="predicted"/>
<dbReference type="InterPro" id="IPR025510">
    <property type="entry name" value="DUF4397"/>
</dbReference>
<gene>
    <name evidence="4" type="ORF">SAMN04489719_2197</name>
</gene>
<evidence type="ECO:0000256" key="1">
    <source>
        <dbReference type="SAM" id="Phobius"/>
    </source>
</evidence>
<feature type="transmembrane region" description="Helical" evidence="1">
    <location>
        <begin position="241"/>
        <end position="259"/>
    </location>
</feature>
<keyword evidence="1" id="KW-0812">Transmembrane</keyword>
<dbReference type="RefSeq" id="WP_092667045.1">
    <property type="nucleotide sequence ID" value="NZ_LT629734.1"/>
</dbReference>
<sequence>MKRKLAIGIGAAVALSAFGAAPAMAADGDSTVSVLHGVPGLTVDVWINGEEAISDFEPGTLTDPMMLPAGSYDIQVFADGETPDSGDPAIEASGVEVPTDANLTLVAHLSESGEPMLSAFANDTDPVPAGQSRLTVRHLAAAPAVDVRAGGEVIVEGLTNPDEASLETAAGQVSADVVLAGTEDVAIGPADLDLAEGTNTIVTAWGSAEDGNLALAVQSVEAHSAPSGVPSGLGGAAQQQALGVALAVAGVLGLALVTTRTLRTAQARS</sequence>
<evidence type="ECO:0000313" key="5">
    <source>
        <dbReference type="Proteomes" id="UP000199649"/>
    </source>
</evidence>
<feature type="domain" description="DUF4397" evidence="3">
    <location>
        <begin position="30"/>
        <end position="148"/>
    </location>
</feature>
<evidence type="ECO:0000259" key="3">
    <source>
        <dbReference type="Pfam" id="PF14344"/>
    </source>
</evidence>
<evidence type="ECO:0000313" key="4">
    <source>
        <dbReference type="EMBL" id="SDS38480.1"/>
    </source>
</evidence>
<dbReference type="Proteomes" id="UP000199649">
    <property type="component" value="Chromosome I"/>
</dbReference>
<dbReference type="EMBL" id="LT629734">
    <property type="protein sequence ID" value="SDS38480.1"/>
    <property type="molecule type" value="Genomic_DNA"/>
</dbReference>